<name>A0A151GT73_DRECN</name>
<dbReference type="InterPro" id="IPR036869">
    <property type="entry name" value="J_dom_sf"/>
</dbReference>
<dbReference type="PROSITE" id="PS50076">
    <property type="entry name" value="DNAJ_2"/>
    <property type="match status" value="1"/>
</dbReference>
<keyword evidence="2" id="KW-0472">Membrane</keyword>
<dbReference type="GO" id="GO:0036503">
    <property type="term" value="P:ERAD pathway"/>
    <property type="evidence" value="ECO:0007669"/>
    <property type="project" value="TreeGrafter"/>
</dbReference>
<keyword evidence="4" id="KW-0346">Stress response</keyword>
<dbReference type="GO" id="GO:0051787">
    <property type="term" value="F:misfolded protein binding"/>
    <property type="evidence" value="ECO:0007669"/>
    <property type="project" value="TreeGrafter"/>
</dbReference>
<dbReference type="RefSeq" id="XP_040659657.1">
    <property type="nucleotide sequence ID" value="XM_040798774.1"/>
</dbReference>
<organism evidence="4 5">
    <name type="scientific">Drechmeria coniospora</name>
    <name type="common">Nematophagous fungus</name>
    <name type="synonym">Meria coniospora</name>
    <dbReference type="NCBI Taxonomy" id="98403"/>
    <lineage>
        <taxon>Eukaryota</taxon>
        <taxon>Fungi</taxon>
        <taxon>Dikarya</taxon>
        <taxon>Ascomycota</taxon>
        <taxon>Pezizomycotina</taxon>
        <taxon>Sordariomycetes</taxon>
        <taxon>Hypocreomycetidae</taxon>
        <taxon>Hypocreales</taxon>
        <taxon>Ophiocordycipitaceae</taxon>
        <taxon>Drechmeria</taxon>
    </lineage>
</organism>
<evidence type="ECO:0000313" key="4">
    <source>
        <dbReference type="EMBL" id="KYK60305.1"/>
    </source>
</evidence>
<dbReference type="GO" id="GO:0051087">
    <property type="term" value="F:protein-folding chaperone binding"/>
    <property type="evidence" value="ECO:0007669"/>
    <property type="project" value="TreeGrafter"/>
</dbReference>
<accession>A0A151GT73</accession>
<dbReference type="GeneID" id="63714085"/>
<comment type="caution">
    <text evidence="4">The sequence shown here is derived from an EMBL/GenBank/DDBJ whole genome shotgun (WGS) entry which is preliminary data.</text>
</comment>
<feature type="domain" description="J" evidence="3">
    <location>
        <begin position="66"/>
        <end position="133"/>
    </location>
</feature>
<dbReference type="SMART" id="SM00271">
    <property type="entry name" value="DnaJ"/>
    <property type="match status" value="1"/>
</dbReference>
<keyword evidence="5" id="KW-1185">Reference proteome</keyword>
<evidence type="ECO:0000313" key="5">
    <source>
        <dbReference type="Proteomes" id="UP000076580"/>
    </source>
</evidence>
<proteinExistence type="predicted"/>
<protein>
    <submittedName>
        <fullName evidence="4">Heat shock protein DnaJ</fullName>
    </submittedName>
</protein>
<keyword evidence="2" id="KW-0812">Transmembrane</keyword>
<dbReference type="SUPFAM" id="SSF46565">
    <property type="entry name" value="Chaperone J-domain"/>
    <property type="match status" value="1"/>
</dbReference>
<evidence type="ECO:0000256" key="1">
    <source>
        <dbReference type="ARBA" id="ARBA00023186"/>
    </source>
</evidence>
<dbReference type="EMBL" id="LAYC01000001">
    <property type="protein sequence ID" value="KYK60305.1"/>
    <property type="molecule type" value="Genomic_DNA"/>
</dbReference>
<dbReference type="InterPro" id="IPR051948">
    <property type="entry name" value="Hsp70_co-chaperone_J-domain"/>
</dbReference>
<sequence length="350" mass="39520">MCRQQLATSWIQTIFYGITIRAGDPKPVPGSARHAAHRRIINIAVVAVYLAYTIYEADYEIRGRSSFFEDLGVAINADDRQIKSRFRRLAALHHPDKVTSSTPQDSANYFIHLKLASDTLQDAARRFAYERFGPSIAEWRKCVTIKEFVSHGVLSGILPYYGVVAGTIYIVGLFGYMEFGKFYRWLFLITLCLFEVHAVTRPTFPLVIDLLNAYMTRMTSHPAYLPFQVIELARKLTVTVYIALAQIGPLLATQQRQSTASAESEEKVLSNALDRLEHTATQLNTDSARLMEMELSPFKGDPLVVRNLQGKMREWLVQNTIRSDPLVKDALGKSFVKRRIDAPSGAKGNR</sequence>
<keyword evidence="2" id="KW-1133">Transmembrane helix</keyword>
<evidence type="ECO:0000259" key="3">
    <source>
        <dbReference type="PROSITE" id="PS50076"/>
    </source>
</evidence>
<dbReference type="AlphaFoldDB" id="A0A151GT73"/>
<dbReference type="Gene3D" id="1.10.287.110">
    <property type="entry name" value="DnaJ domain"/>
    <property type="match status" value="1"/>
</dbReference>
<feature type="transmembrane region" description="Helical" evidence="2">
    <location>
        <begin position="182"/>
        <end position="200"/>
    </location>
</feature>
<dbReference type="GO" id="GO:0005783">
    <property type="term" value="C:endoplasmic reticulum"/>
    <property type="evidence" value="ECO:0007669"/>
    <property type="project" value="TreeGrafter"/>
</dbReference>
<dbReference type="InParanoid" id="A0A151GT73"/>
<dbReference type="Pfam" id="PF00226">
    <property type="entry name" value="DnaJ"/>
    <property type="match status" value="1"/>
</dbReference>
<keyword evidence="1" id="KW-0143">Chaperone</keyword>
<dbReference type="STRING" id="98403.A0A151GT73"/>
<dbReference type="InterPro" id="IPR001623">
    <property type="entry name" value="DnaJ_domain"/>
</dbReference>
<reference evidence="4 5" key="1">
    <citation type="journal article" date="2016" name="Sci. Rep.">
        <title>Insights into Adaptations to a Near-Obligate Nematode Endoparasitic Lifestyle from the Finished Genome of Drechmeria coniospora.</title>
        <authorList>
            <person name="Zhang L."/>
            <person name="Zhou Z."/>
            <person name="Guo Q."/>
            <person name="Fokkens L."/>
            <person name="Miskei M."/>
            <person name="Pocsi I."/>
            <person name="Zhang W."/>
            <person name="Chen M."/>
            <person name="Wang L."/>
            <person name="Sun Y."/>
            <person name="Donzelli B.G."/>
            <person name="Gibson D.M."/>
            <person name="Nelson D.R."/>
            <person name="Luo J.G."/>
            <person name="Rep M."/>
            <person name="Liu H."/>
            <person name="Yang S."/>
            <person name="Wang J."/>
            <person name="Krasnoff S.B."/>
            <person name="Xu Y."/>
            <person name="Molnar I."/>
            <person name="Lin M."/>
        </authorList>
    </citation>
    <scope>NUCLEOTIDE SEQUENCE [LARGE SCALE GENOMIC DNA]</scope>
    <source>
        <strain evidence="4 5">ARSEF 6962</strain>
    </source>
</reference>
<feature type="transmembrane region" description="Helical" evidence="2">
    <location>
        <begin position="158"/>
        <end position="176"/>
    </location>
</feature>
<evidence type="ECO:0000256" key="2">
    <source>
        <dbReference type="SAM" id="Phobius"/>
    </source>
</evidence>
<dbReference type="PRINTS" id="PR00625">
    <property type="entry name" value="JDOMAIN"/>
</dbReference>
<dbReference type="CDD" id="cd06257">
    <property type="entry name" value="DnaJ"/>
    <property type="match status" value="1"/>
</dbReference>
<dbReference type="Proteomes" id="UP000076580">
    <property type="component" value="Chromosome 01"/>
</dbReference>
<dbReference type="PANTHER" id="PTHR44360:SF1">
    <property type="entry name" value="DNAJ HOMOLOG SUBFAMILY B MEMBER 9"/>
    <property type="match status" value="1"/>
</dbReference>
<dbReference type="PANTHER" id="PTHR44360">
    <property type="entry name" value="DNAJ HOMOLOG SUBFAMILY B MEMBER 9"/>
    <property type="match status" value="1"/>
</dbReference>
<gene>
    <name evidence="4" type="ORF">DCS_01442</name>
</gene>